<reference evidence="4" key="1">
    <citation type="journal article" date="2019" name="Int. J. Syst. Evol. Microbiol.">
        <title>The Global Catalogue of Microorganisms (GCM) 10K type strain sequencing project: providing services to taxonomists for standard genome sequencing and annotation.</title>
        <authorList>
            <consortium name="The Broad Institute Genomics Platform"/>
            <consortium name="The Broad Institute Genome Sequencing Center for Infectious Disease"/>
            <person name="Wu L."/>
            <person name="Ma J."/>
        </authorList>
    </citation>
    <scope>NUCLEOTIDE SEQUENCE [LARGE SCALE GENOMIC DNA]</scope>
    <source>
        <strain evidence="4">CGMCC 1.12237</strain>
    </source>
</reference>
<evidence type="ECO:0000313" key="3">
    <source>
        <dbReference type="EMBL" id="MFC5466424.1"/>
    </source>
</evidence>
<evidence type="ECO:0000313" key="4">
    <source>
        <dbReference type="Proteomes" id="UP001596147"/>
    </source>
</evidence>
<dbReference type="SMART" id="SM00530">
    <property type="entry name" value="HTH_XRE"/>
    <property type="match status" value="1"/>
</dbReference>
<dbReference type="InterPro" id="IPR010982">
    <property type="entry name" value="Lambda_DNA-bd_dom_sf"/>
</dbReference>
<keyword evidence="1" id="KW-0238">DNA-binding</keyword>
<evidence type="ECO:0000256" key="1">
    <source>
        <dbReference type="ARBA" id="ARBA00023125"/>
    </source>
</evidence>
<dbReference type="RefSeq" id="WP_382354460.1">
    <property type="nucleotide sequence ID" value="NZ_JBHSMC010000027.1"/>
</dbReference>
<gene>
    <name evidence="3" type="ORF">ACFPM4_17015</name>
</gene>
<dbReference type="SUPFAM" id="SSF47413">
    <property type="entry name" value="lambda repressor-like DNA-binding domains"/>
    <property type="match status" value="1"/>
</dbReference>
<dbReference type="InterPro" id="IPR019734">
    <property type="entry name" value="TPR_rpt"/>
</dbReference>
<comment type="caution">
    <text evidence="3">The sequence shown here is derived from an EMBL/GenBank/DDBJ whole genome shotgun (WGS) entry which is preliminary data.</text>
</comment>
<dbReference type="InterPro" id="IPR011990">
    <property type="entry name" value="TPR-like_helical_dom_sf"/>
</dbReference>
<accession>A0ABW0LKL2</accession>
<keyword evidence="4" id="KW-1185">Reference proteome</keyword>
<dbReference type="CDD" id="cd00093">
    <property type="entry name" value="HTH_XRE"/>
    <property type="match status" value="1"/>
</dbReference>
<dbReference type="Pfam" id="PF12844">
    <property type="entry name" value="HTH_19"/>
    <property type="match status" value="1"/>
</dbReference>
<feature type="domain" description="HTH cro/C1-type" evidence="2">
    <location>
        <begin position="8"/>
        <end position="61"/>
    </location>
</feature>
<dbReference type="Pfam" id="PF13181">
    <property type="entry name" value="TPR_8"/>
    <property type="match status" value="1"/>
</dbReference>
<dbReference type="PROSITE" id="PS50943">
    <property type="entry name" value="HTH_CROC1"/>
    <property type="match status" value="1"/>
</dbReference>
<sequence length="404" mass="47202">MATLGERIRTLRKQKKLTLEALAGKELTKGMLSLIENNKANPSMESLNYIAKQLDVEVSELLEEVNVQELRQVLEQAEKLYYAESEDLDADLIALVKPYVDKLSYGYEAARLLDLYSRSLYYEKKPDWQSYSVRAEKMYDEMNLVEKQANIGIFRATVKFVEHDYERALEILLMERKKIETKYAFLPAITRLDFDYNEAVFYFAIGNTDNAIEVMQRAIDFSKEQRMFYRTDALYRLAVGHGMMSFDKQQAEYYAKKLLQFGEFAEDIEATLFHGFTTAYFFNYDQEYIKALNIIDQNLAIMNKENIHLPFYYVEKGKALYGLGKLEEALHSLDKVIVPLHIHHPYDLSFLYVMDSYKALCHKRLGNIEKAVHLAKIAVDNIKPLPRTPMQDFIFETYEECYNG</sequence>
<dbReference type="InterPro" id="IPR050807">
    <property type="entry name" value="TransReg_Diox_bact_type"/>
</dbReference>
<name>A0ABW0LKL2_9BACI</name>
<dbReference type="InterPro" id="IPR001387">
    <property type="entry name" value="Cro/C1-type_HTH"/>
</dbReference>
<organism evidence="3 4">
    <name type="scientific">Lederbergia graminis</name>
    <dbReference type="NCBI Taxonomy" id="735518"/>
    <lineage>
        <taxon>Bacteria</taxon>
        <taxon>Bacillati</taxon>
        <taxon>Bacillota</taxon>
        <taxon>Bacilli</taxon>
        <taxon>Bacillales</taxon>
        <taxon>Bacillaceae</taxon>
        <taxon>Lederbergia</taxon>
    </lineage>
</organism>
<dbReference type="PANTHER" id="PTHR46797">
    <property type="entry name" value="HTH-TYPE TRANSCRIPTIONAL REGULATOR"/>
    <property type="match status" value="1"/>
</dbReference>
<evidence type="ECO:0000259" key="2">
    <source>
        <dbReference type="PROSITE" id="PS50943"/>
    </source>
</evidence>
<protein>
    <submittedName>
        <fullName evidence="3">Helix-turn-helix domain-containing protein</fullName>
    </submittedName>
</protein>
<dbReference type="Gene3D" id="1.25.40.10">
    <property type="entry name" value="Tetratricopeptide repeat domain"/>
    <property type="match status" value="1"/>
</dbReference>
<dbReference type="EMBL" id="JBHSMC010000027">
    <property type="protein sequence ID" value="MFC5466424.1"/>
    <property type="molecule type" value="Genomic_DNA"/>
</dbReference>
<dbReference type="PANTHER" id="PTHR46797:SF1">
    <property type="entry name" value="METHYLPHOSPHONATE SYNTHASE"/>
    <property type="match status" value="1"/>
</dbReference>
<dbReference type="Gene3D" id="1.10.260.40">
    <property type="entry name" value="lambda repressor-like DNA-binding domains"/>
    <property type="match status" value="1"/>
</dbReference>
<dbReference type="Proteomes" id="UP001596147">
    <property type="component" value="Unassembled WGS sequence"/>
</dbReference>
<proteinExistence type="predicted"/>
<dbReference type="SUPFAM" id="SSF48452">
    <property type="entry name" value="TPR-like"/>
    <property type="match status" value="2"/>
</dbReference>